<feature type="region of interest" description="Disordered" evidence="1">
    <location>
        <begin position="358"/>
        <end position="389"/>
    </location>
</feature>
<dbReference type="InterPro" id="IPR031342">
    <property type="entry name" value="Mug163-like"/>
</dbReference>
<evidence type="ECO:0000256" key="1">
    <source>
        <dbReference type="SAM" id="MobiDB-lite"/>
    </source>
</evidence>
<accession>A0ABR1F1A1</accession>
<evidence type="ECO:0000313" key="3">
    <source>
        <dbReference type="Proteomes" id="UP001498771"/>
    </source>
</evidence>
<dbReference type="Proteomes" id="UP001498771">
    <property type="component" value="Unassembled WGS sequence"/>
</dbReference>
<dbReference type="RefSeq" id="XP_064766651.1">
    <property type="nucleotide sequence ID" value="XM_064915336.1"/>
</dbReference>
<protein>
    <submittedName>
        <fullName evidence="2">Uncharacterized protein</fullName>
    </submittedName>
</protein>
<dbReference type="Pfam" id="PF17119">
    <property type="entry name" value="MMU163"/>
    <property type="match status" value="1"/>
</dbReference>
<sequence>MVLKPRDFGLFRIWSAASSSRCCGLDKPGLTALQIILSANVRGIHRAACRRARSVPDDPTGSLDLARPSSSSVAGSNYMKTEGTKRNTETVTDDVRIKYDNGSDNLDKQIDLKRQSKKTELGKSLDILTRLLPNLQHETPPSSLLSPNIQLRLFPKSHPSLPSIRGKIAYLTSWRLAQWILPFLVLGPIEGFAEIADTMLLDDSSGAEKRKKSTWERTGQSMLSLSDKFTPDHKKGSIVFKIMSMRVVNEENSVDDDVTEDGSSGSYEYESPTKLLVRWQTMFVPTSSPSTSALSLSHSSDSDVGSSGSGAVIVGLFTFEFDRHGKIVVHSVDDVQEIRTDDKLAAKGGSKRLKKLAEVVSGNRPADDDEDAPVVADERGPLHNIPRHA</sequence>
<evidence type="ECO:0000313" key="2">
    <source>
        <dbReference type="EMBL" id="KAK7203618.1"/>
    </source>
</evidence>
<comment type="caution">
    <text evidence="2">The sequence shown here is derived from an EMBL/GenBank/DDBJ whole genome shotgun (WGS) entry which is preliminary data.</text>
</comment>
<feature type="region of interest" description="Disordered" evidence="1">
    <location>
        <begin position="53"/>
        <end position="89"/>
    </location>
</feature>
<feature type="compositionally biased region" description="Polar residues" evidence="1">
    <location>
        <begin position="68"/>
        <end position="79"/>
    </location>
</feature>
<organism evidence="2 3">
    <name type="scientific">Myxozyma melibiosi</name>
    <dbReference type="NCBI Taxonomy" id="54550"/>
    <lineage>
        <taxon>Eukaryota</taxon>
        <taxon>Fungi</taxon>
        <taxon>Dikarya</taxon>
        <taxon>Ascomycota</taxon>
        <taxon>Saccharomycotina</taxon>
        <taxon>Lipomycetes</taxon>
        <taxon>Lipomycetales</taxon>
        <taxon>Lipomycetaceae</taxon>
        <taxon>Myxozyma</taxon>
    </lineage>
</organism>
<dbReference type="GeneID" id="90040848"/>
<gene>
    <name evidence="2" type="ORF">BZA70DRAFT_70705</name>
</gene>
<reference evidence="2 3" key="1">
    <citation type="submission" date="2024-03" db="EMBL/GenBank/DDBJ databases">
        <title>Genome-scale model development and genomic sequencing of the oleaginous clade Lipomyces.</title>
        <authorList>
            <consortium name="Lawrence Berkeley National Laboratory"/>
            <person name="Czajka J.J."/>
            <person name="Han Y."/>
            <person name="Kim J."/>
            <person name="Mondo S.J."/>
            <person name="Hofstad B.A."/>
            <person name="Robles A."/>
            <person name="Haridas S."/>
            <person name="Riley R."/>
            <person name="LaButti K."/>
            <person name="Pangilinan J."/>
            <person name="Andreopoulos W."/>
            <person name="Lipzen A."/>
            <person name="Yan J."/>
            <person name="Wang M."/>
            <person name="Ng V."/>
            <person name="Grigoriev I.V."/>
            <person name="Spatafora J.W."/>
            <person name="Magnuson J.K."/>
            <person name="Baker S.E."/>
            <person name="Pomraning K.R."/>
        </authorList>
    </citation>
    <scope>NUCLEOTIDE SEQUENCE [LARGE SCALE GENOMIC DNA]</scope>
    <source>
        <strain evidence="2 3">Phaff 52-87</strain>
    </source>
</reference>
<name>A0ABR1F1A1_9ASCO</name>
<proteinExistence type="predicted"/>
<keyword evidence="3" id="KW-1185">Reference proteome</keyword>
<dbReference type="EMBL" id="JBBJBU010000011">
    <property type="protein sequence ID" value="KAK7203618.1"/>
    <property type="molecule type" value="Genomic_DNA"/>
</dbReference>